<feature type="transmembrane region" description="Helical" evidence="8">
    <location>
        <begin position="79"/>
        <end position="101"/>
    </location>
</feature>
<evidence type="ECO:0000256" key="5">
    <source>
        <dbReference type="ARBA" id="ARBA00022989"/>
    </source>
</evidence>
<dbReference type="GO" id="GO:0005737">
    <property type="term" value="C:cytoplasm"/>
    <property type="evidence" value="ECO:0007669"/>
    <property type="project" value="UniProtKB-ARBA"/>
</dbReference>
<dbReference type="PRINTS" id="PR00783">
    <property type="entry name" value="MINTRINSICP"/>
</dbReference>
<keyword evidence="4" id="KW-0677">Repeat</keyword>
<keyword evidence="3 7" id="KW-0812">Transmembrane</keyword>
<dbReference type="InterPro" id="IPR000425">
    <property type="entry name" value="MIP"/>
</dbReference>
<evidence type="ECO:0000256" key="7">
    <source>
        <dbReference type="RuleBase" id="RU000477"/>
    </source>
</evidence>
<name>A0A0M3IGJ6_ASCLU</name>
<evidence type="ECO:0000256" key="2">
    <source>
        <dbReference type="ARBA" id="ARBA00022448"/>
    </source>
</evidence>
<evidence type="ECO:0000313" key="10">
    <source>
        <dbReference type="WBParaSite" id="ALUE_0001743201-mRNA-1"/>
    </source>
</evidence>
<keyword evidence="2 7" id="KW-0813">Transport</keyword>
<dbReference type="GO" id="GO:0019755">
    <property type="term" value="P:one-carbon compound transport"/>
    <property type="evidence" value="ECO:0007669"/>
    <property type="project" value="UniProtKB-ARBA"/>
</dbReference>
<dbReference type="PANTHER" id="PTHR45665">
    <property type="entry name" value="AQUAPORIN-8"/>
    <property type="match status" value="1"/>
</dbReference>
<dbReference type="Pfam" id="PF00230">
    <property type="entry name" value="MIP"/>
    <property type="match status" value="1"/>
</dbReference>
<evidence type="ECO:0000313" key="9">
    <source>
        <dbReference type="Proteomes" id="UP000036681"/>
    </source>
</evidence>
<dbReference type="AlphaFoldDB" id="A0A0M3IGJ6"/>
<feature type="transmembrane region" description="Helical" evidence="8">
    <location>
        <begin position="132"/>
        <end position="149"/>
    </location>
</feature>
<evidence type="ECO:0000256" key="8">
    <source>
        <dbReference type="SAM" id="Phobius"/>
    </source>
</evidence>
<organism evidence="9 10">
    <name type="scientific">Ascaris lumbricoides</name>
    <name type="common">Giant roundworm</name>
    <dbReference type="NCBI Taxonomy" id="6252"/>
    <lineage>
        <taxon>Eukaryota</taxon>
        <taxon>Metazoa</taxon>
        <taxon>Ecdysozoa</taxon>
        <taxon>Nematoda</taxon>
        <taxon>Chromadorea</taxon>
        <taxon>Rhabditida</taxon>
        <taxon>Spirurina</taxon>
        <taxon>Ascaridomorpha</taxon>
        <taxon>Ascaridoidea</taxon>
        <taxon>Ascarididae</taxon>
        <taxon>Ascaris</taxon>
    </lineage>
</organism>
<proteinExistence type="inferred from homology"/>
<comment type="subcellular location">
    <subcellularLocation>
        <location evidence="1">Endomembrane system</location>
        <topology evidence="1">Multi-pass membrane protein</topology>
    </subcellularLocation>
</comment>
<feature type="transmembrane region" description="Helical" evidence="8">
    <location>
        <begin position="47"/>
        <end position="72"/>
    </location>
</feature>
<dbReference type="GO" id="GO:0012505">
    <property type="term" value="C:endomembrane system"/>
    <property type="evidence" value="ECO:0007669"/>
    <property type="project" value="UniProtKB-SubCell"/>
</dbReference>
<dbReference type="GO" id="GO:0005886">
    <property type="term" value="C:plasma membrane"/>
    <property type="evidence" value="ECO:0007669"/>
    <property type="project" value="TreeGrafter"/>
</dbReference>
<accession>A0A0M3IGJ6</accession>
<keyword evidence="6 8" id="KW-0472">Membrane</keyword>
<dbReference type="Gene3D" id="1.20.1080.10">
    <property type="entry name" value="Glycerol uptake facilitator protein"/>
    <property type="match status" value="1"/>
</dbReference>
<evidence type="ECO:0000256" key="1">
    <source>
        <dbReference type="ARBA" id="ARBA00004127"/>
    </source>
</evidence>
<reference evidence="10" key="1">
    <citation type="submission" date="2017-02" db="UniProtKB">
        <authorList>
            <consortium name="WormBaseParasite"/>
        </authorList>
    </citation>
    <scope>IDENTIFICATION</scope>
</reference>
<comment type="similarity">
    <text evidence="7">Belongs to the MIP/aquaporin (TC 1.A.8) family.</text>
</comment>
<dbReference type="Proteomes" id="UP000036681">
    <property type="component" value="Unplaced"/>
</dbReference>
<dbReference type="SUPFAM" id="SSF81338">
    <property type="entry name" value="Aquaporin-like"/>
    <property type="match status" value="1"/>
</dbReference>
<protein>
    <submittedName>
        <fullName evidence="10">Aquaporin</fullName>
    </submittedName>
</protein>
<dbReference type="WBParaSite" id="ALUE_0001743201-mRNA-1">
    <property type="protein sequence ID" value="ALUE_0001743201-mRNA-1"/>
    <property type="gene ID" value="ALUE_0001743201"/>
</dbReference>
<feature type="transmembrane region" description="Helical" evidence="8">
    <location>
        <begin position="7"/>
        <end position="27"/>
    </location>
</feature>
<dbReference type="PANTHER" id="PTHR45665:SF9">
    <property type="entry name" value="AQUAPORIN-8"/>
    <property type="match status" value="1"/>
</dbReference>
<dbReference type="GO" id="GO:0015250">
    <property type="term" value="F:water channel activity"/>
    <property type="evidence" value="ECO:0007669"/>
    <property type="project" value="UniProtKB-ARBA"/>
</dbReference>
<evidence type="ECO:0000256" key="3">
    <source>
        <dbReference type="ARBA" id="ARBA00022692"/>
    </source>
</evidence>
<dbReference type="InterPro" id="IPR023271">
    <property type="entry name" value="Aquaporin-like"/>
</dbReference>
<keyword evidence="9" id="KW-1185">Reference proteome</keyword>
<keyword evidence="5 8" id="KW-1133">Transmembrane helix</keyword>
<evidence type="ECO:0000256" key="4">
    <source>
        <dbReference type="ARBA" id="ARBA00022737"/>
    </source>
</evidence>
<dbReference type="InterPro" id="IPR034294">
    <property type="entry name" value="Aquaporin_transptr"/>
</dbReference>
<sequence>MKAVHAVFYMMAQLFGGFCGSLLVRAMTSETQFHAIDGGTTTVGNAFMWYQGLIAEVMMTFLLTQTVVLTAVDTCSNTLAPFAIGSALVIDILAVGTVSGASMNPARSFGPALAASMFGIGEPLEFIWRNHYIYWAGPFIGAVITALLYK</sequence>
<evidence type="ECO:0000256" key="6">
    <source>
        <dbReference type="ARBA" id="ARBA00023136"/>
    </source>
</evidence>